<organism evidence="1 2">
    <name type="scientific">Weissella confusa</name>
    <name type="common">Lactobacillus confusus</name>
    <dbReference type="NCBI Taxonomy" id="1583"/>
    <lineage>
        <taxon>Bacteria</taxon>
        <taxon>Bacillati</taxon>
        <taxon>Bacillota</taxon>
        <taxon>Bacilli</taxon>
        <taxon>Lactobacillales</taxon>
        <taxon>Lactobacillaceae</taxon>
        <taxon>Weissella</taxon>
    </lineage>
</organism>
<proteinExistence type="predicted"/>
<gene>
    <name evidence="1" type="ORF">GTU77_08190</name>
</gene>
<dbReference type="AlphaFoldDB" id="A0AAJ2YXZ5"/>
<dbReference type="Proteomes" id="UP000719917">
    <property type="component" value="Unassembled WGS sequence"/>
</dbReference>
<evidence type="ECO:0000313" key="1">
    <source>
        <dbReference type="EMBL" id="NBA12189.1"/>
    </source>
</evidence>
<comment type="caution">
    <text evidence="1">The sequence shown here is derived from an EMBL/GenBank/DDBJ whole genome shotgun (WGS) entry which is preliminary data.</text>
</comment>
<dbReference type="RefSeq" id="WP_161691337.1">
    <property type="nucleotide sequence ID" value="NZ_JAAAMQ010000020.1"/>
</dbReference>
<name>A0AAJ2YXZ5_WEICO</name>
<dbReference type="EMBL" id="JAAAMQ010000020">
    <property type="protein sequence ID" value="NBA12189.1"/>
    <property type="molecule type" value="Genomic_DNA"/>
</dbReference>
<evidence type="ECO:0000313" key="2">
    <source>
        <dbReference type="Proteomes" id="UP000719917"/>
    </source>
</evidence>
<sequence length="86" mass="10434">MTKMKQLNEFNEYLVPKKIEHWEYRFENNYGASVNYYRGTNTYDLDATKWIGNQYIFIDEPHIVLTEQVEDIVAVLNEIKNKRNRE</sequence>
<accession>A0AAJ2YXZ5</accession>
<protein>
    <submittedName>
        <fullName evidence="1">Uncharacterized protein</fullName>
    </submittedName>
</protein>
<reference evidence="1" key="1">
    <citation type="submission" date="2020-01" db="EMBL/GenBank/DDBJ databases">
        <title>First Reported Case and Whole Genome of Weissella confusa in an Equid.</title>
        <authorList>
            <person name="Little S.V."/>
            <person name="Lawhon S.D."/>
        </authorList>
    </citation>
    <scope>NUCLEOTIDE SEQUENCE</scope>
    <source>
        <strain evidence="1">718955</strain>
    </source>
</reference>